<dbReference type="Proteomes" id="UP000339049">
    <property type="component" value="Unassembled WGS sequence"/>
</dbReference>
<gene>
    <name evidence="1" type="ORF">NCTC11557_00733</name>
</gene>
<comment type="caution">
    <text evidence="1">The sequence shown here is derived from an EMBL/GenBank/DDBJ whole genome shotgun (WGS) entry which is preliminary data.</text>
</comment>
<proteinExistence type="predicted"/>
<name>A0AAE9QWL7_STREQ</name>
<organism evidence="1 2">
    <name type="scientific">Streptococcus dysgalactiae subsp. equisimilis</name>
    <name type="common">Streptococcus equisimilis</name>
    <dbReference type="NCBI Taxonomy" id="119602"/>
    <lineage>
        <taxon>Bacteria</taxon>
        <taxon>Bacillati</taxon>
        <taxon>Bacillota</taxon>
        <taxon>Bacilli</taxon>
        <taxon>Lactobacillales</taxon>
        <taxon>Streptococcaceae</taxon>
        <taxon>Streptococcus</taxon>
    </lineage>
</organism>
<dbReference type="AlphaFoldDB" id="A0AAE9QWL7"/>
<protein>
    <submittedName>
        <fullName evidence="1">Uncharacterized protein</fullName>
    </submittedName>
</protein>
<accession>A0AAE9QWL7</accession>
<dbReference type="EMBL" id="CABEIY010000006">
    <property type="protein sequence ID" value="VTT23328.1"/>
    <property type="molecule type" value="Genomic_DNA"/>
</dbReference>
<reference evidence="1 2" key="1">
    <citation type="submission" date="2019-05" db="EMBL/GenBank/DDBJ databases">
        <authorList>
            <consortium name="Pathogen Informatics"/>
        </authorList>
    </citation>
    <scope>NUCLEOTIDE SEQUENCE [LARGE SCALE GENOMIC DNA]</scope>
    <source>
        <strain evidence="1 2">NCTC11557</strain>
    </source>
</reference>
<evidence type="ECO:0000313" key="2">
    <source>
        <dbReference type="Proteomes" id="UP000339049"/>
    </source>
</evidence>
<evidence type="ECO:0000313" key="1">
    <source>
        <dbReference type="EMBL" id="VTT23328.1"/>
    </source>
</evidence>
<sequence>MVWVVAKRVKTKRGHRTYVKRYFDNWQEARVYQQDMFEKGCPLIIREEKYDKENRC</sequence>